<dbReference type="EMBL" id="PNEN01001703">
    <property type="protein sequence ID" value="PPJ52372.1"/>
    <property type="molecule type" value="Genomic_DNA"/>
</dbReference>
<feature type="signal peptide" evidence="1">
    <location>
        <begin position="1"/>
        <end position="18"/>
    </location>
</feature>
<evidence type="ECO:0000256" key="1">
    <source>
        <dbReference type="SAM" id="SignalP"/>
    </source>
</evidence>
<keyword evidence="3" id="KW-1185">Reference proteome</keyword>
<gene>
    <name evidence="2" type="ORF">CBER1_10736</name>
</gene>
<dbReference type="AlphaFoldDB" id="A0A2S6BY25"/>
<organism evidence="2 3">
    <name type="scientific">Cercospora berteroae</name>
    <dbReference type="NCBI Taxonomy" id="357750"/>
    <lineage>
        <taxon>Eukaryota</taxon>
        <taxon>Fungi</taxon>
        <taxon>Dikarya</taxon>
        <taxon>Ascomycota</taxon>
        <taxon>Pezizomycotina</taxon>
        <taxon>Dothideomycetes</taxon>
        <taxon>Dothideomycetidae</taxon>
        <taxon>Mycosphaerellales</taxon>
        <taxon>Mycosphaerellaceae</taxon>
        <taxon>Cercospora</taxon>
    </lineage>
</organism>
<sequence>MKFSHAITALALASGVAADCPPEQRIDALKYIVRAFNAVGLESVQLINGMPLAPQCDAFLFINGLPGISPAFDSTTVKAFSQTVRQAFGYVDGRYSAADNNTATLDAIVTLGVLQVLQAPVRTRIVVPAEFDPETCLITSLPTYITLPTDIAGNPINPPRIPKILGIDRLPGFKPILQLLVPAIGDIFNVLN</sequence>
<dbReference type="OrthoDB" id="3625815at2759"/>
<dbReference type="Proteomes" id="UP000237631">
    <property type="component" value="Unassembled WGS sequence"/>
</dbReference>
<accession>A0A2S6BY25</accession>
<comment type="caution">
    <text evidence="2">The sequence shown here is derived from an EMBL/GenBank/DDBJ whole genome shotgun (WGS) entry which is preliminary data.</text>
</comment>
<protein>
    <submittedName>
        <fullName evidence="2">Uncharacterized protein</fullName>
    </submittedName>
</protein>
<keyword evidence="1" id="KW-0732">Signal</keyword>
<proteinExistence type="predicted"/>
<reference evidence="3" key="1">
    <citation type="journal article" date="2017" name="bioRxiv">
        <title>Conservation of a gene cluster reveals novel cercosporin biosynthetic mechanisms and extends production to the genus Colletotrichum.</title>
        <authorList>
            <person name="de Jonge R."/>
            <person name="Ebert M.K."/>
            <person name="Huitt-Roehl C.R."/>
            <person name="Pal P."/>
            <person name="Suttle J.C."/>
            <person name="Spanner R.E."/>
            <person name="Neubauer J.D."/>
            <person name="Jurick W.M.II."/>
            <person name="Stott K.A."/>
            <person name="Secor G.A."/>
            <person name="Thomma B.P.H.J."/>
            <person name="Van de Peer Y."/>
            <person name="Townsend C.A."/>
            <person name="Bolton M.D."/>
        </authorList>
    </citation>
    <scope>NUCLEOTIDE SEQUENCE [LARGE SCALE GENOMIC DNA]</scope>
    <source>
        <strain evidence="3">CBS538.71</strain>
    </source>
</reference>
<feature type="chain" id="PRO_5015411590" evidence="1">
    <location>
        <begin position="19"/>
        <end position="192"/>
    </location>
</feature>
<evidence type="ECO:0000313" key="3">
    <source>
        <dbReference type="Proteomes" id="UP000237631"/>
    </source>
</evidence>
<evidence type="ECO:0000313" key="2">
    <source>
        <dbReference type="EMBL" id="PPJ52372.1"/>
    </source>
</evidence>
<name>A0A2S6BY25_9PEZI</name>